<protein>
    <submittedName>
        <fullName evidence="1">Uncharacterized protein</fullName>
    </submittedName>
</protein>
<evidence type="ECO:0000313" key="2">
    <source>
        <dbReference type="Proteomes" id="UP001595583"/>
    </source>
</evidence>
<dbReference type="RefSeq" id="WP_378222912.1">
    <property type="nucleotide sequence ID" value="NZ_JBHRTK010000016.1"/>
</dbReference>
<comment type="caution">
    <text evidence="1">The sequence shown here is derived from an EMBL/GenBank/DDBJ whole genome shotgun (WGS) entry which is preliminary data.</text>
</comment>
<dbReference type="Proteomes" id="UP001595583">
    <property type="component" value="Unassembled WGS sequence"/>
</dbReference>
<evidence type="ECO:0000313" key="1">
    <source>
        <dbReference type="EMBL" id="MFC3208096.1"/>
    </source>
</evidence>
<name>A0ABV7KE83_9HYPH</name>
<organism evidence="1 2">
    <name type="scientific">Aquamicrobium soli</name>
    <dbReference type="NCBI Taxonomy" id="1811518"/>
    <lineage>
        <taxon>Bacteria</taxon>
        <taxon>Pseudomonadati</taxon>
        <taxon>Pseudomonadota</taxon>
        <taxon>Alphaproteobacteria</taxon>
        <taxon>Hyphomicrobiales</taxon>
        <taxon>Phyllobacteriaceae</taxon>
        <taxon>Aquamicrobium</taxon>
    </lineage>
</organism>
<accession>A0ABV7KE83</accession>
<proteinExistence type="predicted"/>
<sequence length="104" mass="10906">MARYDFCHTAHDEALGIDTIYDVECEVELSVELDAGVPAVMVDGVYLNGKNLFAGNALSKALAAEIANAAAADDALISRAIAGEGYVYRGLGGNDPDGRFVRAL</sequence>
<keyword evidence="2" id="KW-1185">Reference proteome</keyword>
<reference evidence="2" key="1">
    <citation type="journal article" date="2019" name="Int. J. Syst. Evol. Microbiol.">
        <title>The Global Catalogue of Microorganisms (GCM) 10K type strain sequencing project: providing services to taxonomists for standard genome sequencing and annotation.</title>
        <authorList>
            <consortium name="The Broad Institute Genomics Platform"/>
            <consortium name="The Broad Institute Genome Sequencing Center for Infectious Disease"/>
            <person name="Wu L."/>
            <person name="Ma J."/>
        </authorList>
    </citation>
    <scope>NUCLEOTIDE SEQUENCE [LARGE SCALE GENOMIC DNA]</scope>
    <source>
        <strain evidence="2">KCTC 52165</strain>
    </source>
</reference>
<gene>
    <name evidence="1" type="ORF">ACFOHJ_17880</name>
</gene>
<dbReference type="EMBL" id="JBHRTK010000016">
    <property type="protein sequence ID" value="MFC3208096.1"/>
    <property type="molecule type" value="Genomic_DNA"/>
</dbReference>